<dbReference type="SUPFAM" id="SSF47384">
    <property type="entry name" value="Homodimeric domain of signal transducing histidine kinase"/>
    <property type="match status" value="1"/>
</dbReference>
<dbReference type="STRING" id="200904.GCA_900168775_00312"/>
<dbReference type="Gene3D" id="1.10.287.130">
    <property type="match status" value="1"/>
</dbReference>
<evidence type="ECO:0000256" key="12">
    <source>
        <dbReference type="ARBA" id="ARBA00023012"/>
    </source>
</evidence>
<dbReference type="PANTHER" id="PTHR45528">
    <property type="entry name" value="SENSOR HISTIDINE KINASE CPXA"/>
    <property type="match status" value="1"/>
</dbReference>
<dbReference type="SMART" id="SM00388">
    <property type="entry name" value="HisKA"/>
    <property type="match status" value="1"/>
</dbReference>
<keyword evidence="5" id="KW-0597">Phosphoprotein</keyword>
<evidence type="ECO:0000313" key="18">
    <source>
        <dbReference type="Proteomes" id="UP000252254"/>
    </source>
</evidence>
<keyword evidence="8" id="KW-0547">Nucleotide-binding</keyword>
<dbReference type="Proteomes" id="UP000252254">
    <property type="component" value="Unassembled WGS sequence"/>
</dbReference>
<feature type="transmembrane region" description="Helical" evidence="14">
    <location>
        <begin position="167"/>
        <end position="190"/>
    </location>
</feature>
<dbReference type="EMBL" id="QNRI01000002">
    <property type="protein sequence ID" value="RBP00277.1"/>
    <property type="molecule type" value="Genomic_DNA"/>
</dbReference>
<keyword evidence="6" id="KW-0808">Transferase</keyword>
<dbReference type="EC" id="2.7.13.3" evidence="3"/>
<evidence type="ECO:0000256" key="6">
    <source>
        <dbReference type="ARBA" id="ARBA00022679"/>
    </source>
</evidence>
<dbReference type="PROSITE" id="PS50885">
    <property type="entry name" value="HAMP"/>
    <property type="match status" value="1"/>
</dbReference>
<proteinExistence type="predicted"/>
<sequence>MKRFFRSLLAKYMLIIIAALLFIQVAYFIVVILITGISHNLETDYTVEETKYTTIEENWHDEASQLQDVSAASITQFFKDWKADYPDAAMFWVDGDGKLREQLAVDENLPTQWTPSYTAKFIKARYDNNPFTVIAFVGGEDESNGFIVFEIPREVLLTPSQKTFNQYGMVFVIGIAVLVLLFIVISFLFFRSIRKRLLQLQDAMEIRDVDSLPVQIQVRKQDEIGQLEQTFNQMVQELKTSKEREQEEEGLRRELIANLSHDLRTPLTKINAQTFKLAKKELPLDVQQSVQTLTASVQNMDGLIENLMSYTLLMASKYKLERKEMDIIRFTRRYIASWYPAFEKAGFQFEVDMHPFDHQWFVDPNWMHRIYDNLLQNVLRHAANGKYVKMCTQSTDSYDAIVIMDKGNGMNEDSDHKGAGIGLSIVDKMVKGLELEWKIDSSADGTTIKIINCY</sequence>
<dbReference type="PROSITE" id="PS50109">
    <property type="entry name" value="HIS_KIN"/>
    <property type="match status" value="1"/>
</dbReference>
<evidence type="ECO:0000313" key="17">
    <source>
        <dbReference type="EMBL" id="RBP00277.1"/>
    </source>
</evidence>
<dbReference type="CDD" id="cd00082">
    <property type="entry name" value="HisKA"/>
    <property type="match status" value="1"/>
</dbReference>
<dbReference type="InterPro" id="IPR005467">
    <property type="entry name" value="His_kinase_dom"/>
</dbReference>
<keyword evidence="13 14" id="KW-0472">Membrane</keyword>
<evidence type="ECO:0000256" key="14">
    <source>
        <dbReference type="SAM" id="Phobius"/>
    </source>
</evidence>
<keyword evidence="11 14" id="KW-1133">Transmembrane helix</keyword>
<dbReference type="GO" id="GO:0000155">
    <property type="term" value="F:phosphorelay sensor kinase activity"/>
    <property type="evidence" value="ECO:0007669"/>
    <property type="project" value="InterPro"/>
</dbReference>
<keyword evidence="4" id="KW-1003">Cell membrane</keyword>
<reference evidence="17 18" key="1">
    <citation type="submission" date="2018-06" db="EMBL/GenBank/DDBJ databases">
        <title>Genomic Encyclopedia of Type Strains, Phase IV (KMG-IV): sequencing the most valuable type-strain genomes for metagenomic binning, comparative biology and taxonomic classification.</title>
        <authorList>
            <person name="Goeker M."/>
        </authorList>
    </citation>
    <scope>NUCLEOTIDE SEQUENCE [LARGE SCALE GENOMIC DNA]</scope>
    <source>
        <strain evidence="17 18">DSM 15140</strain>
    </source>
</reference>
<dbReference type="InterPro" id="IPR003594">
    <property type="entry name" value="HATPase_dom"/>
</dbReference>
<dbReference type="GO" id="GO:0005886">
    <property type="term" value="C:plasma membrane"/>
    <property type="evidence" value="ECO:0007669"/>
    <property type="project" value="UniProtKB-SubCell"/>
</dbReference>
<dbReference type="Pfam" id="PF00672">
    <property type="entry name" value="HAMP"/>
    <property type="match status" value="1"/>
</dbReference>
<evidence type="ECO:0000259" key="16">
    <source>
        <dbReference type="PROSITE" id="PS50885"/>
    </source>
</evidence>
<keyword evidence="10" id="KW-0067">ATP-binding</keyword>
<keyword evidence="9 17" id="KW-0418">Kinase</keyword>
<evidence type="ECO:0000259" key="15">
    <source>
        <dbReference type="PROSITE" id="PS50109"/>
    </source>
</evidence>
<evidence type="ECO:0000256" key="4">
    <source>
        <dbReference type="ARBA" id="ARBA00022475"/>
    </source>
</evidence>
<dbReference type="InterPro" id="IPR036097">
    <property type="entry name" value="HisK_dim/P_sf"/>
</dbReference>
<gene>
    <name evidence="17" type="ORF">DES48_10237</name>
</gene>
<dbReference type="AlphaFoldDB" id="A0A366ED14"/>
<dbReference type="RefSeq" id="WP_113866910.1">
    <property type="nucleotide sequence ID" value="NZ_BAABQN010000002.1"/>
</dbReference>
<protein>
    <recommendedName>
        <fullName evidence="3">histidine kinase</fullName>
        <ecNumber evidence="3">2.7.13.3</ecNumber>
    </recommendedName>
</protein>
<evidence type="ECO:0000256" key="3">
    <source>
        <dbReference type="ARBA" id="ARBA00012438"/>
    </source>
</evidence>
<dbReference type="InterPro" id="IPR036890">
    <property type="entry name" value="HATPase_C_sf"/>
</dbReference>
<feature type="domain" description="HAMP" evidence="16">
    <location>
        <begin position="191"/>
        <end position="243"/>
    </location>
</feature>
<evidence type="ECO:0000256" key="13">
    <source>
        <dbReference type="ARBA" id="ARBA00023136"/>
    </source>
</evidence>
<feature type="domain" description="Histidine kinase" evidence="15">
    <location>
        <begin position="258"/>
        <end position="450"/>
    </location>
</feature>
<comment type="subcellular location">
    <subcellularLocation>
        <location evidence="2">Cell membrane</location>
        <topology evidence="2">Multi-pass membrane protein</topology>
    </subcellularLocation>
</comment>
<evidence type="ECO:0000256" key="7">
    <source>
        <dbReference type="ARBA" id="ARBA00022692"/>
    </source>
</evidence>
<comment type="catalytic activity">
    <reaction evidence="1">
        <text>ATP + protein L-histidine = ADP + protein N-phospho-L-histidine.</text>
        <dbReference type="EC" id="2.7.13.3"/>
    </reaction>
</comment>
<evidence type="ECO:0000256" key="9">
    <source>
        <dbReference type="ARBA" id="ARBA00022777"/>
    </source>
</evidence>
<organism evidence="17 18">
    <name type="scientific">Paraliobacillus ryukyuensis</name>
    <dbReference type="NCBI Taxonomy" id="200904"/>
    <lineage>
        <taxon>Bacteria</taxon>
        <taxon>Bacillati</taxon>
        <taxon>Bacillota</taxon>
        <taxon>Bacilli</taxon>
        <taxon>Bacillales</taxon>
        <taxon>Bacillaceae</taxon>
        <taxon>Paraliobacillus</taxon>
    </lineage>
</organism>
<dbReference type="Gene3D" id="6.10.340.10">
    <property type="match status" value="1"/>
</dbReference>
<keyword evidence="18" id="KW-1185">Reference proteome</keyword>
<feature type="transmembrane region" description="Helical" evidence="14">
    <location>
        <begin position="12"/>
        <end position="37"/>
    </location>
</feature>
<evidence type="ECO:0000256" key="10">
    <source>
        <dbReference type="ARBA" id="ARBA00022840"/>
    </source>
</evidence>
<evidence type="ECO:0000256" key="11">
    <source>
        <dbReference type="ARBA" id="ARBA00022989"/>
    </source>
</evidence>
<dbReference type="GO" id="GO:0005524">
    <property type="term" value="F:ATP binding"/>
    <property type="evidence" value="ECO:0007669"/>
    <property type="project" value="UniProtKB-KW"/>
</dbReference>
<dbReference type="InterPro" id="IPR050398">
    <property type="entry name" value="HssS/ArlS-like"/>
</dbReference>
<dbReference type="OrthoDB" id="14660at2"/>
<dbReference type="Pfam" id="PF02518">
    <property type="entry name" value="HATPase_c"/>
    <property type="match status" value="1"/>
</dbReference>
<dbReference type="InterPro" id="IPR003661">
    <property type="entry name" value="HisK_dim/P_dom"/>
</dbReference>
<accession>A0A366ED14</accession>
<dbReference type="InterPro" id="IPR003660">
    <property type="entry name" value="HAMP_dom"/>
</dbReference>
<dbReference type="SUPFAM" id="SSF158472">
    <property type="entry name" value="HAMP domain-like"/>
    <property type="match status" value="1"/>
</dbReference>
<keyword evidence="7 14" id="KW-0812">Transmembrane</keyword>
<dbReference type="Pfam" id="PF00512">
    <property type="entry name" value="HisKA"/>
    <property type="match status" value="1"/>
</dbReference>
<evidence type="ECO:0000256" key="1">
    <source>
        <dbReference type="ARBA" id="ARBA00000085"/>
    </source>
</evidence>
<evidence type="ECO:0000256" key="8">
    <source>
        <dbReference type="ARBA" id="ARBA00022741"/>
    </source>
</evidence>
<name>A0A366ED14_9BACI</name>
<evidence type="ECO:0000256" key="5">
    <source>
        <dbReference type="ARBA" id="ARBA00022553"/>
    </source>
</evidence>
<dbReference type="Gene3D" id="3.30.565.10">
    <property type="entry name" value="Histidine kinase-like ATPase, C-terminal domain"/>
    <property type="match status" value="1"/>
</dbReference>
<comment type="caution">
    <text evidence="17">The sequence shown here is derived from an EMBL/GenBank/DDBJ whole genome shotgun (WGS) entry which is preliminary data.</text>
</comment>
<evidence type="ECO:0000256" key="2">
    <source>
        <dbReference type="ARBA" id="ARBA00004651"/>
    </source>
</evidence>
<dbReference type="SMART" id="SM00304">
    <property type="entry name" value="HAMP"/>
    <property type="match status" value="1"/>
</dbReference>
<keyword evidence="12" id="KW-0902">Two-component regulatory system</keyword>
<dbReference type="PANTHER" id="PTHR45528:SF1">
    <property type="entry name" value="SENSOR HISTIDINE KINASE CPXA"/>
    <property type="match status" value="1"/>
</dbReference>
<dbReference type="SUPFAM" id="SSF55874">
    <property type="entry name" value="ATPase domain of HSP90 chaperone/DNA topoisomerase II/histidine kinase"/>
    <property type="match status" value="1"/>
</dbReference>
<dbReference type="CDD" id="cd06225">
    <property type="entry name" value="HAMP"/>
    <property type="match status" value="1"/>
</dbReference>